<evidence type="ECO:0000256" key="9">
    <source>
        <dbReference type="ARBA" id="ARBA00031317"/>
    </source>
</evidence>
<feature type="compositionally biased region" description="Polar residues" evidence="11">
    <location>
        <begin position="834"/>
        <end position="852"/>
    </location>
</feature>
<reference evidence="14" key="1">
    <citation type="submission" date="2018-04" db="EMBL/GenBank/DDBJ databases">
        <title>Whole genome sequencing of Hypsizygus marmoreus.</title>
        <authorList>
            <person name="Choi I.-G."/>
            <person name="Min B."/>
            <person name="Kim J.-G."/>
            <person name="Kim S."/>
            <person name="Oh Y.-L."/>
            <person name="Kong W.-S."/>
            <person name="Park H."/>
            <person name="Jeong J."/>
            <person name="Song E.-S."/>
        </authorList>
    </citation>
    <scope>NUCLEOTIDE SEQUENCE [LARGE SCALE GENOMIC DNA]</scope>
    <source>
        <strain evidence="14">51987-8</strain>
    </source>
</reference>
<feature type="compositionally biased region" description="Polar residues" evidence="11">
    <location>
        <begin position="782"/>
        <end position="800"/>
    </location>
</feature>
<feature type="compositionally biased region" description="Polar residues" evidence="11">
    <location>
        <begin position="592"/>
        <end position="602"/>
    </location>
</feature>
<dbReference type="PROSITE" id="PS50048">
    <property type="entry name" value="ZN2_CY6_FUNGAL_2"/>
    <property type="match status" value="1"/>
</dbReference>
<dbReference type="SUPFAM" id="SSF57667">
    <property type="entry name" value="beta-beta-alpha zinc fingers"/>
    <property type="match status" value="1"/>
</dbReference>
<dbReference type="InterPro" id="IPR036236">
    <property type="entry name" value="Znf_C2H2_sf"/>
</dbReference>
<evidence type="ECO:0000259" key="12">
    <source>
        <dbReference type="PROSITE" id="PS50048"/>
    </source>
</evidence>
<comment type="caution">
    <text evidence="14">The sequence shown here is derived from an EMBL/GenBank/DDBJ whole genome shotgun (WGS) entry which is preliminary data.</text>
</comment>
<dbReference type="STRING" id="39966.A0A369JAB8"/>
<dbReference type="GO" id="GO:0019628">
    <property type="term" value="P:urate catabolic process"/>
    <property type="evidence" value="ECO:0007669"/>
    <property type="project" value="UniProtKB-UniPathway"/>
</dbReference>
<dbReference type="EMBL" id="LUEZ02000124">
    <property type="protein sequence ID" value="RDB16404.1"/>
    <property type="molecule type" value="Genomic_DNA"/>
</dbReference>
<feature type="compositionally biased region" description="Polar residues" evidence="11">
    <location>
        <begin position="880"/>
        <end position="893"/>
    </location>
</feature>
<protein>
    <recommendedName>
        <fullName evidence="3">factor independent urate hydroxylase</fullName>
        <ecNumber evidence="3">1.7.3.3</ecNumber>
    </recommendedName>
    <alternativeName>
        <fullName evidence="9">Urate oxidase</fullName>
    </alternativeName>
</protein>
<dbReference type="AlphaFoldDB" id="A0A369JAB8"/>
<dbReference type="Gene3D" id="3.10.270.10">
    <property type="entry name" value="Urate Oxidase"/>
    <property type="match status" value="1"/>
</dbReference>
<dbReference type="GO" id="GO:0000981">
    <property type="term" value="F:DNA-binding transcription factor activity, RNA polymerase II-specific"/>
    <property type="evidence" value="ECO:0007669"/>
    <property type="project" value="InterPro"/>
</dbReference>
<dbReference type="PROSITE" id="PS00366">
    <property type="entry name" value="URICASE"/>
    <property type="match status" value="1"/>
</dbReference>
<feature type="compositionally biased region" description="Gly residues" evidence="11">
    <location>
        <begin position="1086"/>
        <end position="1098"/>
    </location>
</feature>
<dbReference type="SMART" id="SM00355">
    <property type="entry name" value="ZnF_C2H2"/>
    <property type="match status" value="2"/>
</dbReference>
<evidence type="ECO:0000259" key="13">
    <source>
        <dbReference type="PROSITE" id="PS50157"/>
    </source>
</evidence>
<feature type="domain" description="Zn(2)-C6 fungal-type" evidence="12">
    <location>
        <begin position="421"/>
        <end position="450"/>
    </location>
</feature>
<dbReference type="Pfam" id="PF01014">
    <property type="entry name" value="Uricase"/>
    <property type="match status" value="2"/>
</dbReference>
<feature type="compositionally biased region" description="Low complexity" evidence="11">
    <location>
        <begin position="975"/>
        <end position="1001"/>
    </location>
</feature>
<dbReference type="Proteomes" id="UP000076154">
    <property type="component" value="Unassembled WGS sequence"/>
</dbReference>
<name>A0A369JAB8_HYPMA</name>
<keyword evidence="15" id="KW-1185">Reference proteome</keyword>
<evidence type="ECO:0000256" key="11">
    <source>
        <dbReference type="SAM" id="MobiDB-lite"/>
    </source>
</evidence>
<dbReference type="EC" id="1.7.3.3" evidence="3"/>
<dbReference type="PANTHER" id="PTHR42874">
    <property type="entry name" value="URICASE"/>
    <property type="match status" value="1"/>
</dbReference>
<accession>A0A369JAB8</accession>
<dbReference type="PANTHER" id="PTHR42874:SF1">
    <property type="entry name" value="URICASE"/>
    <property type="match status" value="1"/>
</dbReference>
<feature type="compositionally biased region" description="Polar residues" evidence="11">
    <location>
        <begin position="467"/>
        <end position="478"/>
    </location>
</feature>
<keyword evidence="7" id="KW-0862">Zinc</keyword>
<feature type="region of interest" description="Disordered" evidence="11">
    <location>
        <begin position="457"/>
        <end position="482"/>
    </location>
</feature>
<dbReference type="SUPFAM" id="SSF55620">
    <property type="entry name" value="Tetrahydrobiopterin biosynthesis enzymes-like"/>
    <property type="match status" value="2"/>
</dbReference>
<dbReference type="PROSITE" id="PS50157">
    <property type="entry name" value="ZINC_FINGER_C2H2_2"/>
    <property type="match status" value="2"/>
</dbReference>
<feature type="region of interest" description="Disordered" evidence="11">
    <location>
        <begin position="569"/>
        <end position="607"/>
    </location>
</feature>
<dbReference type="CDD" id="cd00067">
    <property type="entry name" value="GAL4"/>
    <property type="match status" value="1"/>
</dbReference>
<evidence type="ECO:0000313" key="15">
    <source>
        <dbReference type="Proteomes" id="UP000076154"/>
    </source>
</evidence>
<comment type="similarity">
    <text evidence="2">Belongs to the uricase family.</text>
</comment>
<proteinExistence type="inferred from homology"/>
<dbReference type="InParanoid" id="A0A369JAB8"/>
<dbReference type="InterPro" id="IPR001138">
    <property type="entry name" value="Zn2Cys6_DnaBD"/>
</dbReference>
<dbReference type="InterPro" id="IPR002042">
    <property type="entry name" value="Uricase"/>
</dbReference>
<dbReference type="UniPathway" id="UPA00394">
    <property type="reaction ID" value="UER00650"/>
</dbReference>
<feature type="region of interest" description="Disordered" evidence="11">
    <location>
        <begin position="642"/>
        <end position="730"/>
    </location>
</feature>
<evidence type="ECO:0000256" key="7">
    <source>
        <dbReference type="ARBA" id="ARBA00022833"/>
    </source>
</evidence>
<feature type="region of interest" description="Disordered" evidence="11">
    <location>
        <begin position="767"/>
        <end position="809"/>
    </location>
</feature>
<feature type="region of interest" description="Disordered" evidence="11">
    <location>
        <begin position="940"/>
        <end position="1009"/>
    </location>
</feature>
<dbReference type="PRINTS" id="PR00093">
    <property type="entry name" value="URICASE"/>
</dbReference>
<dbReference type="GO" id="GO:0008270">
    <property type="term" value="F:zinc ion binding"/>
    <property type="evidence" value="ECO:0007669"/>
    <property type="project" value="UniProtKB-KW"/>
</dbReference>
<dbReference type="GO" id="GO:0004846">
    <property type="term" value="F:urate oxidase activity"/>
    <property type="evidence" value="ECO:0007669"/>
    <property type="project" value="UniProtKB-EC"/>
</dbReference>
<evidence type="ECO:0000256" key="2">
    <source>
        <dbReference type="ARBA" id="ARBA00009760"/>
    </source>
</evidence>
<dbReference type="NCBIfam" id="TIGR03383">
    <property type="entry name" value="urate_oxi"/>
    <property type="match status" value="1"/>
</dbReference>
<evidence type="ECO:0000256" key="8">
    <source>
        <dbReference type="ARBA" id="ARBA00023002"/>
    </source>
</evidence>
<evidence type="ECO:0000256" key="10">
    <source>
        <dbReference type="PROSITE-ProRule" id="PRU00042"/>
    </source>
</evidence>
<feature type="compositionally biased region" description="Polar residues" evidence="11">
    <location>
        <begin position="941"/>
        <end position="959"/>
    </location>
</feature>
<evidence type="ECO:0000256" key="3">
    <source>
        <dbReference type="ARBA" id="ARBA00012598"/>
    </source>
</evidence>
<dbReference type="GO" id="GO:0005777">
    <property type="term" value="C:peroxisome"/>
    <property type="evidence" value="ECO:0007669"/>
    <property type="project" value="TreeGrafter"/>
</dbReference>
<dbReference type="Gene3D" id="3.30.160.60">
    <property type="entry name" value="Classic Zinc Finger"/>
    <property type="match status" value="2"/>
</dbReference>
<evidence type="ECO:0000313" key="14">
    <source>
        <dbReference type="EMBL" id="RDB16404.1"/>
    </source>
</evidence>
<keyword evidence="8" id="KW-0560">Oxidoreductase</keyword>
<feature type="region of interest" description="Disordered" evidence="11">
    <location>
        <begin position="1028"/>
        <end position="1134"/>
    </location>
</feature>
<dbReference type="GO" id="GO:0006145">
    <property type="term" value="P:purine nucleobase catabolic process"/>
    <property type="evidence" value="ECO:0007669"/>
    <property type="project" value="TreeGrafter"/>
</dbReference>
<feature type="domain" description="C2H2-type" evidence="13">
    <location>
        <begin position="342"/>
        <end position="369"/>
    </location>
</feature>
<sequence length="1134" mass="121487">MASATTATQIETTLTARYGKDKVRVLRVVRDGKWHHVVEYNVTALLEGDIETSYTQADNSVVVATDSVKNITYYLAKVSPHILNPERFALHLGTHLVSRYAHIHKAFVTVEQLRWSRIPVADEAKGHTHAFFRDGEDKRVVKVEVDGSAGKDKLIGRVQSGISELLVLKTTGSAFENFVRDEYTTLAEVSDRIFSTSVDLAYTFAPIDIPAPKDEKKLEFEVPAAFAAGGVWDSEAVAGRAREVTLSVFADDDSASVQATLYKMAQLVIAQNAGVQSVTYVLPNKHYIPVDMKYLGVDNVVPPSSAEVFMPIAAPRGVQTLQTTFVINQLILQLHPTMGGDHKCPVCQATFTRPQHVARHMRSHTGDRPYKCQYCGDQFARSDLLSRHVNKCHANEKPLPSLGSRRKGSASASRATTSKQACDQCVQSSLPCDGCNPCAKCVQRKYRCTFVKFHRQTAPTGPGHNPVTLTNPPSSSRTAMYPSSRHTDEFLLGPAPLSAASSGSSSGHTMADNLFTDNFSFGPLYPTTSHPASASSPTLSLPHDSSADYAQRYRVQADLLRRNAMAAAGSAGHGPSIQDPIPSNLYADPRSVNPSSWTSWGQTAHPEDKDMQADMSQQFYGTSALGSAPPFPVSYITDRRRPSLDFSSDGSSASHSVPSSATSSSVHLPMESMPVHQTFPGSALSDSSFVPSMHQRDHHQHPHQPHAPDDSRRTSNTAAQHQHRGSYSGEGGFSSAFGLMSIDDPNVLAGLSSDGVPFFSQAALNMDTGDPNATPMPMPHPASSQVHQQQLPPRPNTHQGYPTPARDTDTRELREFWKQYMRTPLSGPGPSALYSDSPSAGTAESITPSAASGGSRRQRVASLPSAKTPTNVPERYIQNHGHNTNHQPSSEIFQYQHPPSPKKTSTSIRGNGRAPPPRTTAHAPEDLRSYEAAVLARRAPTTLSLPQGSKRSAGSLSASPQVPPRGPPGGEGDMEMGTPGSTDTRPTTSTSSSSLANVFGTGTAGGGVGAGMRVMFAGNAREAMEYAASASSASPDVRSRESSVAVSDGGSGESEPLRPSFKRLSSQTLGPENSKRVLLMRDEDGGSGGGRGSGGGGVNRSRPIATLAERRRRMSAPSGTSPTSLAFNLGPLDR</sequence>
<feature type="compositionally biased region" description="Low complexity" evidence="11">
    <location>
        <begin position="644"/>
        <end position="668"/>
    </location>
</feature>
<feature type="compositionally biased region" description="Polar residues" evidence="11">
    <location>
        <begin position="1117"/>
        <end position="1126"/>
    </location>
</feature>
<keyword evidence="5" id="KW-0479">Metal-binding</keyword>
<gene>
    <name evidence="14" type="primary">uaZ_3</name>
    <name evidence="14" type="ORF">Hypma_002967</name>
</gene>
<evidence type="ECO:0000256" key="5">
    <source>
        <dbReference type="ARBA" id="ARBA00022723"/>
    </source>
</evidence>
<organism evidence="14 15">
    <name type="scientific">Hypsizygus marmoreus</name>
    <name type="common">White beech mushroom</name>
    <name type="synonym">Agaricus marmoreus</name>
    <dbReference type="NCBI Taxonomy" id="39966"/>
    <lineage>
        <taxon>Eukaryota</taxon>
        <taxon>Fungi</taxon>
        <taxon>Dikarya</taxon>
        <taxon>Basidiomycota</taxon>
        <taxon>Agaricomycotina</taxon>
        <taxon>Agaricomycetes</taxon>
        <taxon>Agaricomycetidae</taxon>
        <taxon>Agaricales</taxon>
        <taxon>Tricholomatineae</taxon>
        <taxon>Lyophyllaceae</taxon>
        <taxon>Hypsizygus</taxon>
    </lineage>
</organism>
<evidence type="ECO:0000256" key="1">
    <source>
        <dbReference type="ARBA" id="ARBA00004831"/>
    </source>
</evidence>
<dbReference type="FunFam" id="3.30.160.60:FF:002343">
    <property type="entry name" value="Zinc finger protein 33A"/>
    <property type="match status" value="1"/>
</dbReference>
<dbReference type="InterPro" id="IPR019842">
    <property type="entry name" value="Uricase_CS"/>
</dbReference>
<keyword evidence="6 10" id="KW-0863">Zinc-finger</keyword>
<comment type="pathway">
    <text evidence="1">Purine metabolism; urate degradation; (S)-allantoin from urate: step 1/3.</text>
</comment>
<feature type="region of interest" description="Disordered" evidence="11">
    <location>
        <begin position="822"/>
        <end position="925"/>
    </location>
</feature>
<evidence type="ECO:0000256" key="4">
    <source>
        <dbReference type="ARBA" id="ARBA00022631"/>
    </source>
</evidence>
<evidence type="ECO:0000256" key="6">
    <source>
        <dbReference type="ARBA" id="ARBA00022771"/>
    </source>
</evidence>
<dbReference type="PROSITE" id="PS00028">
    <property type="entry name" value="ZINC_FINGER_C2H2_1"/>
    <property type="match status" value="2"/>
</dbReference>
<keyword evidence="4" id="KW-0659">Purine metabolism</keyword>
<dbReference type="InterPro" id="IPR013087">
    <property type="entry name" value="Znf_C2H2_type"/>
</dbReference>
<feature type="compositionally biased region" description="Basic and acidic residues" evidence="11">
    <location>
        <begin position="1073"/>
        <end position="1084"/>
    </location>
</feature>
<dbReference type="OrthoDB" id="9992118at2759"/>
<feature type="domain" description="C2H2-type" evidence="13">
    <location>
        <begin position="370"/>
        <end position="398"/>
    </location>
</feature>